<reference evidence="3" key="1">
    <citation type="submission" date="2022-01" db="EMBL/GenBank/DDBJ databases">
        <title>Gillisia lutea sp. nov., isolated from marine plastic residues from the Malvarosa beach (Valencia, Spain).</title>
        <authorList>
            <person name="Vidal-Verdu A."/>
            <person name="Molina-Menor E."/>
            <person name="Satari L."/>
            <person name="Pascual J."/>
            <person name="Pereto J."/>
            <person name="Porcar M."/>
        </authorList>
    </citation>
    <scope>NUCLEOTIDE SEQUENCE</scope>
    <source>
        <strain evidence="3">M10.2A</strain>
    </source>
</reference>
<dbReference type="Proteomes" id="UP001179363">
    <property type="component" value="Unassembled WGS sequence"/>
</dbReference>
<gene>
    <name evidence="3" type="ORF">L1I30_10700</name>
</gene>
<dbReference type="InterPro" id="IPR001296">
    <property type="entry name" value="Glyco_trans_1"/>
</dbReference>
<comment type="caution">
    <text evidence="3">The sequence shown here is derived from an EMBL/GenBank/DDBJ whole genome shotgun (WGS) entry which is preliminary data.</text>
</comment>
<dbReference type="EMBL" id="JAKGTH010000009">
    <property type="protein sequence ID" value="MCF4102137.1"/>
    <property type="molecule type" value="Genomic_DNA"/>
</dbReference>
<proteinExistence type="predicted"/>
<dbReference type="Gene3D" id="3.40.50.2000">
    <property type="entry name" value="Glycogen Phosphorylase B"/>
    <property type="match status" value="2"/>
</dbReference>
<evidence type="ECO:0000313" key="4">
    <source>
        <dbReference type="Proteomes" id="UP001179363"/>
    </source>
</evidence>
<evidence type="ECO:0000259" key="1">
    <source>
        <dbReference type="Pfam" id="PF00534"/>
    </source>
</evidence>
<dbReference type="EC" id="2.4.-.-" evidence="3"/>
<evidence type="ECO:0000313" key="3">
    <source>
        <dbReference type="EMBL" id="MCF4102137.1"/>
    </source>
</evidence>
<keyword evidence="3" id="KW-0808">Transferase</keyword>
<sequence length="360" mass="41131">MRVLQLIDSLRPGGAERMALAYANALVPFVERSFICCTRIEGTLKEEISSDVGYYYLNKRNSIDIRAFFRFYKIIKENHIDIVHAHSSSYFMASVLKMLGVKFKLVWHDHYGESEFLQRRKTAFLKLFSNYFDAIFSVNSKLQEWAQYELQCNLVKVKSNFVIPETTINKDVTLKGGDVDFKIICVANLRPQKDHLNLIKAFEGLRSDRSISLHLIGTDFNNEYSKRLKSYIATSPCRKNIYVYGAQQNVSSLLQQAELGVLSSRSEGLPLALLEYGMAGLPAVVTDVGENKYVLKNMGRLVPPANTNALISAIEYYMLNEDIRTSDARNFKKHVTENYASDVVISEVIENYKYCMLNKN</sequence>
<feature type="domain" description="Glycosyltransferase subfamily 4-like N-terminal" evidence="2">
    <location>
        <begin position="12"/>
        <end position="147"/>
    </location>
</feature>
<dbReference type="PANTHER" id="PTHR12526">
    <property type="entry name" value="GLYCOSYLTRANSFERASE"/>
    <property type="match status" value="1"/>
</dbReference>
<dbReference type="RefSeq" id="WP_236134284.1">
    <property type="nucleotide sequence ID" value="NZ_JAKGTH010000009.1"/>
</dbReference>
<keyword evidence="3" id="KW-0328">Glycosyltransferase</keyword>
<keyword evidence="4" id="KW-1185">Reference proteome</keyword>
<dbReference type="SUPFAM" id="SSF53756">
    <property type="entry name" value="UDP-Glycosyltransferase/glycogen phosphorylase"/>
    <property type="match status" value="1"/>
</dbReference>
<feature type="domain" description="Glycosyl transferase family 1" evidence="1">
    <location>
        <begin position="180"/>
        <end position="326"/>
    </location>
</feature>
<accession>A0ABS9EGY9</accession>
<dbReference type="Pfam" id="PF00534">
    <property type="entry name" value="Glycos_transf_1"/>
    <property type="match status" value="1"/>
</dbReference>
<name>A0ABS9EGY9_9FLAO</name>
<protein>
    <submittedName>
        <fullName evidence="3">Glycosyltransferase</fullName>
        <ecNumber evidence="3">2.4.-.-</ecNumber>
    </submittedName>
</protein>
<dbReference type="InterPro" id="IPR028098">
    <property type="entry name" value="Glyco_trans_4-like_N"/>
</dbReference>
<organism evidence="3 4">
    <name type="scientific">Gillisia lutea</name>
    <dbReference type="NCBI Taxonomy" id="2909668"/>
    <lineage>
        <taxon>Bacteria</taxon>
        <taxon>Pseudomonadati</taxon>
        <taxon>Bacteroidota</taxon>
        <taxon>Flavobacteriia</taxon>
        <taxon>Flavobacteriales</taxon>
        <taxon>Flavobacteriaceae</taxon>
        <taxon>Gillisia</taxon>
    </lineage>
</organism>
<evidence type="ECO:0000259" key="2">
    <source>
        <dbReference type="Pfam" id="PF13439"/>
    </source>
</evidence>
<dbReference type="Pfam" id="PF13439">
    <property type="entry name" value="Glyco_transf_4"/>
    <property type="match status" value="1"/>
</dbReference>
<dbReference type="GO" id="GO:0016757">
    <property type="term" value="F:glycosyltransferase activity"/>
    <property type="evidence" value="ECO:0007669"/>
    <property type="project" value="UniProtKB-KW"/>
</dbReference>